<protein>
    <submittedName>
        <fullName evidence="1">Uncharacterized protein</fullName>
    </submittedName>
</protein>
<organism evidence="1">
    <name type="scientific">invertebrate metagenome</name>
    <dbReference type="NCBI Taxonomy" id="1711999"/>
    <lineage>
        <taxon>unclassified sequences</taxon>
        <taxon>metagenomes</taxon>
        <taxon>organismal metagenomes</taxon>
    </lineage>
</organism>
<sequence length="55" mass="6187">MAPIFPVIRQRAQEQKNLSINAFNELKTVVNLTVENGGDYHYRAANTVTLCRHSG</sequence>
<evidence type="ECO:0000313" key="1">
    <source>
        <dbReference type="EMBL" id="PJE78589.1"/>
    </source>
</evidence>
<comment type="caution">
    <text evidence="1">The sequence shown here is derived from an EMBL/GenBank/DDBJ whole genome shotgun (WGS) entry which is preliminary data.</text>
</comment>
<name>A0A2H9T5V8_9ZZZZ</name>
<accession>A0A2H9T5V8</accession>
<gene>
    <name evidence="1" type="ORF">CI610_02466</name>
</gene>
<reference evidence="1" key="1">
    <citation type="journal article" date="2017" name="Appl. Environ. Microbiol.">
        <title>Molecular characterization of an Endozoicomonas-like organism causing infection in king scallop Pecten maximus L.</title>
        <authorList>
            <person name="Cano I."/>
            <person name="van Aerle R."/>
            <person name="Ross S."/>
            <person name="Verner-Jeffreys D.W."/>
            <person name="Paley R.K."/>
            <person name="Rimmer G."/>
            <person name="Ryder D."/>
            <person name="Hooper P."/>
            <person name="Stone D."/>
            <person name="Feist S.W."/>
        </authorList>
    </citation>
    <scope>NUCLEOTIDE SEQUENCE</scope>
</reference>
<dbReference type="EMBL" id="NSIT01000155">
    <property type="protein sequence ID" value="PJE78589.1"/>
    <property type="molecule type" value="Genomic_DNA"/>
</dbReference>
<dbReference type="AlphaFoldDB" id="A0A2H9T5V8"/>
<proteinExistence type="predicted"/>